<comment type="caution">
    <text evidence="2">The sequence shown here is derived from an EMBL/GenBank/DDBJ whole genome shotgun (WGS) entry which is preliminary data.</text>
</comment>
<accession>A0A927M771</accession>
<dbReference type="Proteomes" id="UP000649753">
    <property type="component" value="Unassembled WGS sequence"/>
</dbReference>
<feature type="region of interest" description="Disordered" evidence="1">
    <location>
        <begin position="60"/>
        <end position="79"/>
    </location>
</feature>
<evidence type="ECO:0000313" key="2">
    <source>
        <dbReference type="EMBL" id="MBE1485755.1"/>
    </source>
</evidence>
<feature type="region of interest" description="Disordered" evidence="1">
    <location>
        <begin position="282"/>
        <end position="301"/>
    </location>
</feature>
<keyword evidence="3" id="KW-1185">Reference proteome</keyword>
<name>A0A927M771_9ACTN</name>
<gene>
    <name evidence="2" type="ORF">H4W31_001393</name>
</gene>
<dbReference type="EMBL" id="JADBEB010000001">
    <property type="protein sequence ID" value="MBE1485755.1"/>
    <property type="molecule type" value="Genomic_DNA"/>
</dbReference>
<feature type="region of interest" description="Disordered" evidence="1">
    <location>
        <begin position="325"/>
        <end position="367"/>
    </location>
</feature>
<evidence type="ECO:0000313" key="3">
    <source>
        <dbReference type="Proteomes" id="UP000649753"/>
    </source>
</evidence>
<proteinExistence type="predicted"/>
<feature type="compositionally biased region" description="Acidic residues" evidence="1">
    <location>
        <begin position="350"/>
        <end position="363"/>
    </location>
</feature>
<evidence type="ECO:0000256" key="1">
    <source>
        <dbReference type="SAM" id="MobiDB-lite"/>
    </source>
</evidence>
<reference evidence="2" key="1">
    <citation type="submission" date="2020-10" db="EMBL/GenBank/DDBJ databases">
        <title>Sequencing the genomes of 1000 actinobacteria strains.</title>
        <authorList>
            <person name="Klenk H.-P."/>
        </authorList>
    </citation>
    <scope>NUCLEOTIDE SEQUENCE</scope>
    <source>
        <strain evidence="2">DSM 46832</strain>
    </source>
</reference>
<dbReference type="RefSeq" id="WP_192765893.1">
    <property type="nucleotide sequence ID" value="NZ_JADBEB010000001.1"/>
</dbReference>
<protein>
    <submittedName>
        <fullName evidence="2">Uncharacterized protein</fullName>
    </submittedName>
</protein>
<organism evidence="2 3">
    <name type="scientific">Plantactinospora soyae</name>
    <dbReference type="NCBI Taxonomy" id="1544732"/>
    <lineage>
        <taxon>Bacteria</taxon>
        <taxon>Bacillati</taxon>
        <taxon>Actinomycetota</taxon>
        <taxon>Actinomycetes</taxon>
        <taxon>Micromonosporales</taxon>
        <taxon>Micromonosporaceae</taxon>
        <taxon>Plantactinospora</taxon>
    </lineage>
</organism>
<sequence length="432" mass="48113">MSVPEASVPDLSDIDARFARLRTEYDQRRETAHARVRRWEWFSAEAYDLRPLWYERESSRPGRRLPRRPPPDRDHCRIGFDPDDHPVVVEEYSGFLDGKLYYETFRDPLDGAGPVTEAHFHAGGGPIYLHEYRFEAGRIHSASTVATGGGGYEEYGYTGDRVTRIVAYHGKRAGRPDGRLSPLAPYQTIDAAYDEAGLSRLEITWAAPDGPLVELKYQRPPADFTLDDAVEAVRRELVRRVPAVVREMAIDEPAYCVVLGYLAEDPIGVSVHVGLDTQRREWLAEQSEPDSSPLWNPCDLHGPESVDLAEHADTARLLRQERALADADADSDADADADADADSQGMTDRDADEVGDTDTDADAETSGVNEVGRRMLCAAATELNAHEWAGILSVTDDFVVYAVDWELADLDRNLPECVPPARLALLRERALL</sequence>
<feature type="compositionally biased region" description="Basic and acidic residues" evidence="1">
    <location>
        <begin position="69"/>
        <end position="79"/>
    </location>
</feature>
<dbReference type="AlphaFoldDB" id="A0A927M771"/>
<feature type="compositionally biased region" description="Acidic residues" evidence="1">
    <location>
        <begin position="327"/>
        <end position="341"/>
    </location>
</feature>